<feature type="compositionally biased region" description="Polar residues" evidence="1">
    <location>
        <begin position="83"/>
        <end position="101"/>
    </location>
</feature>
<comment type="caution">
    <text evidence="2">The sequence shown here is derived from an EMBL/GenBank/DDBJ whole genome shotgun (WGS) entry which is preliminary data.</text>
</comment>
<keyword evidence="3" id="KW-1185">Reference proteome</keyword>
<dbReference type="EMBL" id="JAAKFY010000027">
    <property type="protein sequence ID" value="KAF3833203.1"/>
    <property type="molecule type" value="Genomic_DNA"/>
</dbReference>
<protein>
    <submittedName>
        <fullName evidence="2">Uncharacterized protein</fullName>
    </submittedName>
</protein>
<gene>
    <name evidence="2" type="ORF">F7725_026868</name>
</gene>
<sequence>MLERFTGREKLGAAPLIVFNSRQLIDKAYSYQDVELQRHGNCPVPSGVLTPPQSSEKTEELVPVDAAVLKIKPGFKLHPHNDAVQSSDAITETDQTTANPK</sequence>
<reference evidence="2 3" key="1">
    <citation type="submission" date="2020-03" db="EMBL/GenBank/DDBJ databases">
        <title>Dissostichus mawsoni Genome sequencing and assembly.</title>
        <authorList>
            <person name="Park H."/>
        </authorList>
    </citation>
    <scope>NUCLEOTIDE SEQUENCE [LARGE SCALE GENOMIC DNA]</scope>
    <source>
        <strain evidence="2">DM0001</strain>
        <tissue evidence="2">Muscle</tissue>
    </source>
</reference>
<accession>A0A7J5X8P2</accession>
<dbReference type="OrthoDB" id="5590282at2759"/>
<dbReference type="AlphaFoldDB" id="A0A7J5X8P2"/>
<evidence type="ECO:0000256" key="1">
    <source>
        <dbReference type="SAM" id="MobiDB-lite"/>
    </source>
</evidence>
<evidence type="ECO:0000313" key="3">
    <source>
        <dbReference type="Proteomes" id="UP000518266"/>
    </source>
</evidence>
<feature type="region of interest" description="Disordered" evidence="1">
    <location>
        <begin position="79"/>
        <end position="101"/>
    </location>
</feature>
<proteinExistence type="predicted"/>
<dbReference type="Proteomes" id="UP000518266">
    <property type="component" value="Unassembled WGS sequence"/>
</dbReference>
<name>A0A7J5X8P2_DISMA</name>
<evidence type="ECO:0000313" key="2">
    <source>
        <dbReference type="EMBL" id="KAF3833203.1"/>
    </source>
</evidence>
<organism evidence="2 3">
    <name type="scientific">Dissostichus mawsoni</name>
    <name type="common">Antarctic cod</name>
    <dbReference type="NCBI Taxonomy" id="36200"/>
    <lineage>
        <taxon>Eukaryota</taxon>
        <taxon>Metazoa</taxon>
        <taxon>Chordata</taxon>
        <taxon>Craniata</taxon>
        <taxon>Vertebrata</taxon>
        <taxon>Euteleostomi</taxon>
        <taxon>Actinopterygii</taxon>
        <taxon>Neopterygii</taxon>
        <taxon>Teleostei</taxon>
        <taxon>Neoteleostei</taxon>
        <taxon>Acanthomorphata</taxon>
        <taxon>Eupercaria</taxon>
        <taxon>Perciformes</taxon>
        <taxon>Notothenioidei</taxon>
        <taxon>Nototheniidae</taxon>
        <taxon>Dissostichus</taxon>
    </lineage>
</organism>